<dbReference type="SUPFAM" id="SSF53822">
    <property type="entry name" value="Periplasmic binding protein-like I"/>
    <property type="match status" value="1"/>
</dbReference>
<evidence type="ECO:0000313" key="2">
    <source>
        <dbReference type="Proteomes" id="UP001219605"/>
    </source>
</evidence>
<dbReference type="EMBL" id="CP118615">
    <property type="protein sequence ID" value="WDZ84295.1"/>
    <property type="molecule type" value="Genomic_DNA"/>
</dbReference>
<gene>
    <name evidence="1" type="ORF">PVK37_28195</name>
</gene>
<keyword evidence="2" id="KW-1185">Reference proteome</keyword>
<reference evidence="1 2" key="1">
    <citation type="submission" date="2023-02" db="EMBL/GenBank/DDBJ databases">
        <authorList>
            <person name="Mo P."/>
        </authorList>
    </citation>
    <scope>NUCLEOTIDE SEQUENCE [LARGE SCALE GENOMIC DNA]</scope>
    <source>
        <strain evidence="1 2">HUAS 3</strain>
    </source>
</reference>
<sequence length="894" mass="98893">MRKAATREQTPAGRVRLPDGGVEFLRLVARLLRRPRRTDRRLPVFWLVAGPEGDGLLALLRRFLGQDRQRRVPYAVIEARSLPDGTDFPAVLRELHRQLAVEAFGAARFRFRHYLLADWLTHQSLSFGVDAGDSRAGLVQRLRERRGTGATGEPVAAGGDATTLVSQAVFWLVRFAVPNVVFRVAVSGLLPVLGRPYSWFMRQQYLAPRQSVTFLGFAERLNAGWRDSEQPDQVDKLLLHAFLEDLRRAYRRRPWRPSDWRRTASPVLLLEHADAGTPTHTLVRLLNDVRNETGRNDPLLVVATGTQPPPGTDTTYPLTGAEEAYEEWAGTVPEARRMRRPAAWLLPVQVGAEAGEYQLRDAPGGFAAPAPPWWARRFLPAALCLLLLVGAGFWVTGRWGPGCLPAPAGGVSVRLVGDECIGYSDSGRQVFNADRGQDRLRAVQRRIFEQNRRAEEAWADSDRRRPFLTLVYLGALTGNRTGFDEESYVSEREELEGMATAQYALLQATAGVDGAPLLRVVVANGGAQMAHADLAVRMLAELAHDDRTVLGVVGLVDSRTNTAEAIGELNRVGLPVIAPTLSGDGIGSRSRLYIQVSAPNTEQVRLFEEYARYRRLTDVHVYYTTGEGSSLDEDVYVSTLVRGLEKSFGDRLRTPAKWTTGTAMGTECGYAGMLVFAGRWSEFPEFLRALNRDCPNNPPRNLVGNDSVNRYMANPRLRRDAPGNIPVTYVSKASLATCARLRAAAASGRDDARATFLRWISSDDLLERPRCTTDGGEPAGERVSLAYDAAMMMVRAVESLATRLHHADAEPRWDPARINPVGVHAEVLRQIDGEGYQGISGLIRVDVTTGVPERKRLALMRVERLPDVSVPPAEVFHCGVADTWQEDAKCAPTR</sequence>
<accession>A0ABY7ZMW8</accession>
<name>A0ABY7ZMW8_9ACTN</name>
<proteinExistence type="predicted"/>
<protein>
    <recommendedName>
        <fullName evidence="3">ABC-type branched-chain amino acid transport system, substrate-binding protein</fullName>
    </recommendedName>
</protein>
<dbReference type="InterPro" id="IPR028082">
    <property type="entry name" value="Peripla_BP_I"/>
</dbReference>
<dbReference type="Gene3D" id="3.40.50.2300">
    <property type="match status" value="1"/>
</dbReference>
<evidence type="ECO:0008006" key="3">
    <source>
        <dbReference type="Google" id="ProtNLM"/>
    </source>
</evidence>
<dbReference type="RefSeq" id="WP_275030857.1">
    <property type="nucleotide sequence ID" value="NZ_CP118615.1"/>
</dbReference>
<organism evidence="1 2">
    <name type="scientific">Micromonospora cathayae</name>
    <dbReference type="NCBI Taxonomy" id="3028804"/>
    <lineage>
        <taxon>Bacteria</taxon>
        <taxon>Bacillati</taxon>
        <taxon>Actinomycetota</taxon>
        <taxon>Actinomycetes</taxon>
        <taxon>Micromonosporales</taxon>
        <taxon>Micromonosporaceae</taxon>
        <taxon>Micromonospora</taxon>
    </lineage>
</organism>
<dbReference type="Proteomes" id="UP001219605">
    <property type="component" value="Chromosome"/>
</dbReference>
<evidence type="ECO:0000313" key="1">
    <source>
        <dbReference type="EMBL" id="WDZ84295.1"/>
    </source>
</evidence>